<proteinExistence type="predicted"/>
<sequence length="196" mass="20717">MSPKNTPDAGLRGQVVQALITHSITESNGGRPPLLRPSLLPPFVREKVEGNAASRADAVMDVVAPALAAKDARIAKLDAEVARLHQLAEHRGQYAARADSLERALREDREAADAELAEQDEELRKQAAEIAELQAQLAAPVTPEARHAAIENVLALIIAKHQPDLAGHCGTGDGPAIRDDATDYTDAVLNALNGGA</sequence>
<feature type="coiled-coil region" evidence="1">
    <location>
        <begin position="98"/>
        <end position="136"/>
    </location>
</feature>
<dbReference type="Proteomes" id="UP001348641">
    <property type="component" value="Unassembled WGS sequence"/>
</dbReference>
<keyword evidence="1" id="KW-0175">Coiled coil</keyword>
<dbReference type="EMBL" id="JAUUCC010000128">
    <property type="protein sequence ID" value="MEE2054767.1"/>
    <property type="molecule type" value="Genomic_DNA"/>
</dbReference>
<organism evidence="2 3">
    <name type="scientific">Nocardiopsis tropica</name>
    <dbReference type="NCBI Taxonomy" id="109330"/>
    <lineage>
        <taxon>Bacteria</taxon>
        <taxon>Bacillati</taxon>
        <taxon>Actinomycetota</taxon>
        <taxon>Actinomycetes</taxon>
        <taxon>Streptosporangiales</taxon>
        <taxon>Nocardiopsidaceae</taxon>
        <taxon>Nocardiopsis</taxon>
    </lineage>
</organism>
<evidence type="ECO:0000313" key="3">
    <source>
        <dbReference type="Proteomes" id="UP001348641"/>
    </source>
</evidence>
<evidence type="ECO:0000313" key="2">
    <source>
        <dbReference type="EMBL" id="MEE2054767.1"/>
    </source>
</evidence>
<dbReference type="RefSeq" id="WP_330161586.1">
    <property type="nucleotide sequence ID" value="NZ_JAUUCC010000128.1"/>
</dbReference>
<comment type="caution">
    <text evidence="2">The sequence shown here is derived from an EMBL/GenBank/DDBJ whole genome shotgun (WGS) entry which is preliminary data.</text>
</comment>
<name>A0ABU7KZM7_9ACTN</name>
<reference evidence="2 3" key="1">
    <citation type="submission" date="2023-07" db="EMBL/GenBank/DDBJ databases">
        <authorList>
            <person name="Girao M."/>
            <person name="Carvalho M.F."/>
        </authorList>
    </citation>
    <scope>NUCLEOTIDE SEQUENCE [LARGE SCALE GENOMIC DNA]</scope>
    <source>
        <strain evidence="2 3">66/93</strain>
    </source>
</reference>
<protein>
    <submittedName>
        <fullName evidence="2">Uncharacterized protein</fullName>
    </submittedName>
</protein>
<accession>A0ABU7KZM7</accession>
<evidence type="ECO:0000256" key="1">
    <source>
        <dbReference type="SAM" id="Coils"/>
    </source>
</evidence>
<gene>
    <name evidence="2" type="ORF">Q8A49_30150</name>
</gene>